<dbReference type="Pfam" id="PF12728">
    <property type="entry name" value="HTH_17"/>
    <property type="match status" value="1"/>
</dbReference>
<proteinExistence type="predicted"/>
<evidence type="ECO:0000313" key="2">
    <source>
        <dbReference type="EMBL" id="MFC5494218.1"/>
    </source>
</evidence>
<keyword evidence="3" id="KW-1185">Reference proteome</keyword>
<dbReference type="Proteomes" id="UP001595956">
    <property type="component" value="Unassembled WGS sequence"/>
</dbReference>
<name>A0ABW0N3C5_9ACTN</name>
<protein>
    <submittedName>
        <fullName evidence="2">Helix-turn-helix domain-containing protein</fullName>
    </submittedName>
</protein>
<reference evidence="3" key="1">
    <citation type="journal article" date="2019" name="Int. J. Syst. Evol. Microbiol.">
        <title>The Global Catalogue of Microorganisms (GCM) 10K type strain sequencing project: providing services to taxonomists for standard genome sequencing and annotation.</title>
        <authorList>
            <consortium name="The Broad Institute Genomics Platform"/>
            <consortium name="The Broad Institute Genome Sequencing Center for Infectious Disease"/>
            <person name="Wu L."/>
            <person name="Ma J."/>
        </authorList>
    </citation>
    <scope>NUCLEOTIDE SEQUENCE [LARGE SCALE GENOMIC DNA]</scope>
    <source>
        <strain evidence="3">KACC 13778</strain>
    </source>
</reference>
<comment type="caution">
    <text evidence="2">The sequence shown here is derived from an EMBL/GenBank/DDBJ whole genome shotgun (WGS) entry which is preliminary data.</text>
</comment>
<dbReference type="SUPFAM" id="SSF46955">
    <property type="entry name" value="Putative DNA-binding domain"/>
    <property type="match status" value="1"/>
</dbReference>
<dbReference type="InterPro" id="IPR041657">
    <property type="entry name" value="HTH_17"/>
</dbReference>
<evidence type="ECO:0000313" key="3">
    <source>
        <dbReference type="Proteomes" id="UP001595956"/>
    </source>
</evidence>
<dbReference type="EMBL" id="JBHSMD010000004">
    <property type="protein sequence ID" value="MFC5494218.1"/>
    <property type="molecule type" value="Genomic_DNA"/>
</dbReference>
<organism evidence="2 3">
    <name type="scientific">Nocardioides caricicola</name>
    <dbReference type="NCBI Taxonomy" id="634770"/>
    <lineage>
        <taxon>Bacteria</taxon>
        <taxon>Bacillati</taxon>
        <taxon>Actinomycetota</taxon>
        <taxon>Actinomycetes</taxon>
        <taxon>Propionibacteriales</taxon>
        <taxon>Nocardioidaceae</taxon>
        <taxon>Nocardioides</taxon>
    </lineage>
</organism>
<evidence type="ECO:0000259" key="1">
    <source>
        <dbReference type="Pfam" id="PF12728"/>
    </source>
</evidence>
<feature type="domain" description="Helix-turn-helix" evidence="1">
    <location>
        <begin position="10"/>
        <end position="59"/>
    </location>
</feature>
<dbReference type="InterPro" id="IPR010093">
    <property type="entry name" value="SinI_DNA-bd"/>
</dbReference>
<dbReference type="RefSeq" id="WP_379187888.1">
    <property type="nucleotide sequence ID" value="NZ_BAABFQ010000007.1"/>
</dbReference>
<sequence length="63" mass="7204">MRTTPKVERLLDQPEAAALYGLHVSTLIRARRSGDLRAVKFGRRVKYRESDLASWAESNLECD</sequence>
<dbReference type="InterPro" id="IPR009061">
    <property type="entry name" value="DNA-bd_dom_put_sf"/>
</dbReference>
<gene>
    <name evidence="2" type="ORF">ACFPKY_13955</name>
</gene>
<accession>A0ABW0N3C5</accession>
<dbReference type="NCBIfam" id="TIGR01764">
    <property type="entry name" value="excise"/>
    <property type="match status" value="1"/>
</dbReference>